<proteinExistence type="inferred from homology"/>
<evidence type="ECO:0000313" key="3">
    <source>
        <dbReference type="EMBL" id="GAA3697363.1"/>
    </source>
</evidence>
<comment type="similarity">
    <text evidence="1">Belongs to the ROK (NagC/XylR) family.</text>
</comment>
<evidence type="ECO:0000259" key="2">
    <source>
        <dbReference type="Pfam" id="PF12802"/>
    </source>
</evidence>
<dbReference type="Gene3D" id="1.10.10.10">
    <property type="entry name" value="Winged helix-like DNA-binding domain superfamily/Winged helix DNA-binding domain"/>
    <property type="match status" value="1"/>
</dbReference>
<dbReference type="PANTHER" id="PTHR18964">
    <property type="entry name" value="ROK (REPRESSOR, ORF, KINASE) FAMILY"/>
    <property type="match status" value="1"/>
</dbReference>
<protein>
    <submittedName>
        <fullName evidence="3">ROK family transcriptional regulator</fullName>
    </submittedName>
</protein>
<dbReference type="RefSeq" id="WP_344811364.1">
    <property type="nucleotide sequence ID" value="NZ_BAAAYX010000003.1"/>
</dbReference>
<dbReference type="Proteomes" id="UP001500051">
    <property type="component" value="Unassembled WGS sequence"/>
</dbReference>
<dbReference type="SUPFAM" id="SSF46785">
    <property type="entry name" value="Winged helix' DNA-binding domain"/>
    <property type="match status" value="1"/>
</dbReference>
<dbReference type="EMBL" id="BAAAYX010000003">
    <property type="protein sequence ID" value="GAA3697363.1"/>
    <property type="molecule type" value="Genomic_DNA"/>
</dbReference>
<organism evidence="3 4">
    <name type="scientific">Microlunatus aurantiacus</name>
    <dbReference type="NCBI Taxonomy" id="446786"/>
    <lineage>
        <taxon>Bacteria</taxon>
        <taxon>Bacillati</taxon>
        <taxon>Actinomycetota</taxon>
        <taxon>Actinomycetes</taxon>
        <taxon>Propionibacteriales</taxon>
        <taxon>Propionibacteriaceae</taxon>
        <taxon>Microlunatus</taxon>
    </lineage>
</organism>
<dbReference type="Pfam" id="PF12802">
    <property type="entry name" value="MarR_2"/>
    <property type="match status" value="1"/>
</dbReference>
<reference evidence="4" key="1">
    <citation type="journal article" date="2019" name="Int. J. Syst. Evol. Microbiol.">
        <title>The Global Catalogue of Microorganisms (GCM) 10K type strain sequencing project: providing services to taxonomists for standard genome sequencing and annotation.</title>
        <authorList>
            <consortium name="The Broad Institute Genomics Platform"/>
            <consortium name="The Broad Institute Genome Sequencing Center for Infectious Disease"/>
            <person name="Wu L."/>
            <person name="Ma J."/>
        </authorList>
    </citation>
    <scope>NUCLEOTIDE SEQUENCE [LARGE SCALE GENOMIC DNA]</scope>
    <source>
        <strain evidence="4">JCM 16548</strain>
    </source>
</reference>
<feature type="domain" description="HTH marR-type" evidence="2">
    <location>
        <begin position="27"/>
        <end position="71"/>
    </location>
</feature>
<dbReference type="InterPro" id="IPR000600">
    <property type="entry name" value="ROK"/>
</dbReference>
<comment type="caution">
    <text evidence="3">The sequence shown here is derived from an EMBL/GenBank/DDBJ whole genome shotgun (WGS) entry which is preliminary data.</text>
</comment>
<gene>
    <name evidence="3" type="ORF">GCM10022204_11680</name>
</gene>
<name>A0ABP7CW24_9ACTN</name>
<dbReference type="PANTHER" id="PTHR18964:SF149">
    <property type="entry name" value="BIFUNCTIONAL UDP-N-ACETYLGLUCOSAMINE 2-EPIMERASE_N-ACETYLMANNOSAMINE KINASE"/>
    <property type="match status" value="1"/>
</dbReference>
<dbReference type="InterPro" id="IPR043129">
    <property type="entry name" value="ATPase_NBD"/>
</dbReference>
<dbReference type="InterPro" id="IPR036390">
    <property type="entry name" value="WH_DNA-bd_sf"/>
</dbReference>
<dbReference type="PROSITE" id="PS01125">
    <property type="entry name" value="ROK"/>
    <property type="match status" value="1"/>
</dbReference>
<evidence type="ECO:0000313" key="4">
    <source>
        <dbReference type="Proteomes" id="UP001500051"/>
    </source>
</evidence>
<dbReference type="Pfam" id="PF00480">
    <property type="entry name" value="ROK"/>
    <property type="match status" value="1"/>
</dbReference>
<sequence length="400" mass="40956">MPESGEDGRGRDALPVDSGIVRDVNARRLLGVLRDHGPATQPELVRRTGLARPTVAAIVRDLLARGAVVDAGVDRGATGRPAMLLAFDPRWATVAVCRVLPHVLDVVVADSAGTELGRLQREHPGSVGPGLDVLAEMITSLSAGLRVPRPAAATVLLGARVDPTTGAGAAAAFGGGAPVTVGELAERLALPVVVLNPAASAALGVARGGRHRDAVVVFLDHGIGLGIVSAGRVLTGASGGTGELGHCRLPGRDQVCACGRVGCLETVSAGWAIRRRVSGLLRRPDDHATLVELEGLGDERVDAVLDEAAWHLGVAGSWVVNLLDPTTVLLGGSPFAAGASRFLATFATAVRENSVADNVSDLRIDFAGDRADVEGAVCAALDLLPFGSPGAPVARIRPDR</sequence>
<keyword evidence="4" id="KW-1185">Reference proteome</keyword>
<accession>A0ABP7CW24</accession>
<dbReference type="InterPro" id="IPR049874">
    <property type="entry name" value="ROK_cs"/>
</dbReference>
<dbReference type="InterPro" id="IPR036388">
    <property type="entry name" value="WH-like_DNA-bd_sf"/>
</dbReference>
<dbReference type="Gene3D" id="3.30.420.40">
    <property type="match status" value="2"/>
</dbReference>
<dbReference type="InterPro" id="IPR000835">
    <property type="entry name" value="HTH_MarR-typ"/>
</dbReference>
<evidence type="ECO:0000256" key="1">
    <source>
        <dbReference type="ARBA" id="ARBA00006479"/>
    </source>
</evidence>
<dbReference type="SUPFAM" id="SSF53067">
    <property type="entry name" value="Actin-like ATPase domain"/>
    <property type="match status" value="1"/>
</dbReference>